<dbReference type="Proteomes" id="UP000190135">
    <property type="component" value="Unassembled WGS sequence"/>
</dbReference>
<dbReference type="GO" id="GO:0016747">
    <property type="term" value="F:acyltransferase activity, transferring groups other than amino-acyl groups"/>
    <property type="evidence" value="ECO:0007669"/>
    <property type="project" value="InterPro"/>
</dbReference>
<evidence type="ECO:0000259" key="1">
    <source>
        <dbReference type="PROSITE" id="PS51186"/>
    </source>
</evidence>
<accession>A0A1T4LPZ3</accession>
<evidence type="ECO:0000313" key="2">
    <source>
        <dbReference type="EMBL" id="SJZ56765.1"/>
    </source>
</evidence>
<dbReference type="Pfam" id="PF00583">
    <property type="entry name" value="Acetyltransf_1"/>
    <property type="match status" value="1"/>
</dbReference>
<dbReference type="PROSITE" id="PS51186">
    <property type="entry name" value="GNAT"/>
    <property type="match status" value="1"/>
</dbReference>
<dbReference type="GO" id="GO:0005840">
    <property type="term" value="C:ribosome"/>
    <property type="evidence" value="ECO:0007669"/>
    <property type="project" value="UniProtKB-KW"/>
</dbReference>
<dbReference type="InterPro" id="IPR050276">
    <property type="entry name" value="MshD_Acetyltransferase"/>
</dbReference>
<name>A0A1T4LPZ3_9HYPH</name>
<dbReference type="PANTHER" id="PTHR43617">
    <property type="entry name" value="L-AMINO ACID N-ACETYLTRANSFERASE"/>
    <property type="match status" value="1"/>
</dbReference>
<keyword evidence="3" id="KW-1185">Reference proteome</keyword>
<keyword evidence="2" id="KW-0689">Ribosomal protein</keyword>
<reference evidence="3" key="1">
    <citation type="submission" date="2017-02" db="EMBL/GenBank/DDBJ databases">
        <authorList>
            <person name="Varghese N."/>
            <person name="Submissions S."/>
        </authorList>
    </citation>
    <scope>NUCLEOTIDE SEQUENCE [LARGE SCALE GENOMIC DNA]</scope>
    <source>
        <strain evidence="3">USBA 369</strain>
    </source>
</reference>
<dbReference type="InterPro" id="IPR016181">
    <property type="entry name" value="Acyl_CoA_acyltransferase"/>
</dbReference>
<feature type="domain" description="N-acetyltransferase" evidence="1">
    <location>
        <begin position="4"/>
        <end position="167"/>
    </location>
</feature>
<evidence type="ECO:0000313" key="3">
    <source>
        <dbReference type="Proteomes" id="UP000190135"/>
    </source>
</evidence>
<dbReference type="CDD" id="cd04301">
    <property type="entry name" value="NAT_SF"/>
    <property type="match status" value="1"/>
</dbReference>
<proteinExistence type="predicted"/>
<protein>
    <submittedName>
        <fullName evidence="2">Ribosomal protein S18 acetylase RimI</fullName>
    </submittedName>
</protein>
<dbReference type="SUPFAM" id="SSF55729">
    <property type="entry name" value="Acyl-CoA N-acyltransferases (Nat)"/>
    <property type="match status" value="1"/>
</dbReference>
<dbReference type="PANTHER" id="PTHR43617:SF20">
    <property type="entry name" value="N-ALPHA-ACETYLTRANSFERASE RIMI"/>
    <property type="match status" value="1"/>
</dbReference>
<keyword evidence="2" id="KW-0687">Ribonucleoprotein</keyword>
<dbReference type="RefSeq" id="WP_078706607.1">
    <property type="nucleotide sequence ID" value="NZ_FUXL01000001.1"/>
</dbReference>
<dbReference type="Gene3D" id="3.40.630.30">
    <property type="match status" value="1"/>
</dbReference>
<dbReference type="InterPro" id="IPR000182">
    <property type="entry name" value="GNAT_dom"/>
</dbReference>
<dbReference type="STRING" id="1365950.SAMN05428963_101317"/>
<dbReference type="EMBL" id="FUXL01000001">
    <property type="protein sequence ID" value="SJZ56765.1"/>
    <property type="molecule type" value="Genomic_DNA"/>
</dbReference>
<organism evidence="2 3">
    <name type="scientific">Consotaella salsifontis</name>
    <dbReference type="NCBI Taxonomy" id="1365950"/>
    <lineage>
        <taxon>Bacteria</taxon>
        <taxon>Pseudomonadati</taxon>
        <taxon>Pseudomonadota</taxon>
        <taxon>Alphaproteobacteria</taxon>
        <taxon>Hyphomicrobiales</taxon>
        <taxon>Aurantimonadaceae</taxon>
        <taxon>Consotaella</taxon>
    </lineage>
</organism>
<gene>
    <name evidence="2" type="ORF">SAMN05428963_101317</name>
</gene>
<dbReference type="AlphaFoldDB" id="A0A1T4LPZ3"/>
<dbReference type="OrthoDB" id="7925327at2"/>
<sequence length="167" mass="18392">MTRFFVRTAAARDLPAISALLAETWHATYDGIYGRERVDEITASWHSISALSPRLTRPNSEFIVADDGALLGGMAYAAMDRAKKLISLHQLYVLPSCQGQGIGRMLLEEIEAAFPEGERLRLEVEAENQQAIGFYESAGFEPAGTNTQHSSFSGLTVPALIYEKRLD</sequence>